<dbReference type="AlphaFoldDB" id="A0A7S0C0V4"/>
<evidence type="ECO:0000313" key="3">
    <source>
        <dbReference type="EMBL" id="CAD8409502.1"/>
    </source>
</evidence>
<feature type="region of interest" description="Disordered" evidence="1">
    <location>
        <begin position="136"/>
        <end position="200"/>
    </location>
</feature>
<evidence type="ECO:0000256" key="1">
    <source>
        <dbReference type="SAM" id="MobiDB-lite"/>
    </source>
</evidence>
<feature type="compositionally biased region" description="Low complexity" evidence="1">
    <location>
        <begin position="149"/>
        <end position="163"/>
    </location>
</feature>
<organism evidence="3">
    <name type="scientific">Proboscia inermis</name>
    <dbReference type="NCBI Taxonomy" id="420281"/>
    <lineage>
        <taxon>Eukaryota</taxon>
        <taxon>Sar</taxon>
        <taxon>Stramenopiles</taxon>
        <taxon>Ochrophyta</taxon>
        <taxon>Bacillariophyta</taxon>
        <taxon>Coscinodiscophyceae</taxon>
        <taxon>Rhizosoleniophycidae</taxon>
        <taxon>Rhizosoleniales</taxon>
        <taxon>Rhizosoleniaceae</taxon>
        <taxon>Proboscia</taxon>
    </lineage>
</organism>
<feature type="chain" id="PRO_5030917759" description="RxLR effector protein" evidence="2">
    <location>
        <begin position="19"/>
        <end position="200"/>
    </location>
</feature>
<dbReference type="EMBL" id="HBEL01011824">
    <property type="protein sequence ID" value="CAD8409502.1"/>
    <property type="molecule type" value="Transcribed_RNA"/>
</dbReference>
<gene>
    <name evidence="3" type="ORF">PINE0816_LOCUS5625</name>
</gene>
<protein>
    <recommendedName>
        <fullName evidence="4">RxLR effector protein</fullName>
    </recommendedName>
</protein>
<proteinExistence type="predicted"/>
<accession>A0A7S0C0V4</accession>
<evidence type="ECO:0008006" key="4">
    <source>
        <dbReference type="Google" id="ProtNLM"/>
    </source>
</evidence>
<sequence length="200" mass="21077">MVRLPTIAILLLATGIHAFVPSNNNFGITRVTLSMADVAEETAEETPKAPARPSSGMPMKDVKSALKKLSKENFSETLTTIEPYMLNDAGSTFYRKTMKRLAVQAKHFGTSIPNKYAYDAATTEKARTKQNEFIAKKEEERKQAEEEAAAAAVAEAEAAAAAEAEAKAAAEAEAAAAAEAEAAAAAAPEEAPAAEEETSA</sequence>
<feature type="signal peptide" evidence="2">
    <location>
        <begin position="1"/>
        <end position="18"/>
    </location>
</feature>
<feature type="compositionally biased region" description="Low complexity" evidence="1">
    <location>
        <begin position="171"/>
        <end position="191"/>
    </location>
</feature>
<feature type="compositionally biased region" description="Basic and acidic residues" evidence="1">
    <location>
        <begin position="136"/>
        <end position="145"/>
    </location>
</feature>
<reference evidence="3" key="1">
    <citation type="submission" date="2021-01" db="EMBL/GenBank/DDBJ databases">
        <authorList>
            <person name="Corre E."/>
            <person name="Pelletier E."/>
            <person name="Niang G."/>
            <person name="Scheremetjew M."/>
            <person name="Finn R."/>
            <person name="Kale V."/>
            <person name="Holt S."/>
            <person name="Cochrane G."/>
            <person name="Meng A."/>
            <person name="Brown T."/>
            <person name="Cohen L."/>
        </authorList>
    </citation>
    <scope>NUCLEOTIDE SEQUENCE</scope>
    <source>
        <strain evidence="3">CCAP1064/1</strain>
    </source>
</reference>
<evidence type="ECO:0000256" key="2">
    <source>
        <dbReference type="SAM" id="SignalP"/>
    </source>
</evidence>
<name>A0A7S0C0V4_9STRA</name>
<keyword evidence="2" id="KW-0732">Signal</keyword>